<evidence type="ECO:0000313" key="1">
    <source>
        <dbReference type="EMBL" id="JAD45529.1"/>
    </source>
</evidence>
<proteinExistence type="predicted"/>
<dbReference type="AlphaFoldDB" id="A0A0A9A1M0"/>
<sequence length="48" mass="5521">MIFCAGTASPQRPKHSYRAESEFRALKFIFLMHSPYQFTSQCTSSCQT</sequence>
<dbReference type="EMBL" id="GBRH01252366">
    <property type="protein sequence ID" value="JAD45529.1"/>
    <property type="molecule type" value="Transcribed_RNA"/>
</dbReference>
<reference evidence="1" key="2">
    <citation type="journal article" date="2015" name="Data Brief">
        <title>Shoot transcriptome of the giant reed, Arundo donax.</title>
        <authorList>
            <person name="Barrero R.A."/>
            <person name="Guerrero F.D."/>
            <person name="Moolhuijzen P."/>
            <person name="Goolsby J.A."/>
            <person name="Tidwell J."/>
            <person name="Bellgard S.E."/>
            <person name="Bellgard M.I."/>
        </authorList>
    </citation>
    <scope>NUCLEOTIDE SEQUENCE</scope>
    <source>
        <tissue evidence="1">Shoot tissue taken approximately 20 cm above the soil surface</tissue>
    </source>
</reference>
<reference evidence="1" key="1">
    <citation type="submission" date="2014-09" db="EMBL/GenBank/DDBJ databases">
        <authorList>
            <person name="Magalhaes I.L.F."/>
            <person name="Oliveira U."/>
            <person name="Santos F.R."/>
            <person name="Vidigal T.H.D.A."/>
            <person name="Brescovit A.D."/>
            <person name="Santos A.J."/>
        </authorList>
    </citation>
    <scope>NUCLEOTIDE SEQUENCE</scope>
    <source>
        <tissue evidence="1">Shoot tissue taken approximately 20 cm above the soil surface</tissue>
    </source>
</reference>
<accession>A0A0A9A1M0</accession>
<organism evidence="1">
    <name type="scientific">Arundo donax</name>
    <name type="common">Giant reed</name>
    <name type="synonym">Donax arundinaceus</name>
    <dbReference type="NCBI Taxonomy" id="35708"/>
    <lineage>
        <taxon>Eukaryota</taxon>
        <taxon>Viridiplantae</taxon>
        <taxon>Streptophyta</taxon>
        <taxon>Embryophyta</taxon>
        <taxon>Tracheophyta</taxon>
        <taxon>Spermatophyta</taxon>
        <taxon>Magnoliopsida</taxon>
        <taxon>Liliopsida</taxon>
        <taxon>Poales</taxon>
        <taxon>Poaceae</taxon>
        <taxon>PACMAD clade</taxon>
        <taxon>Arundinoideae</taxon>
        <taxon>Arundineae</taxon>
        <taxon>Arundo</taxon>
    </lineage>
</organism>
<protein>
    <submittedName>
        <fullName evidence="1">Uncharacterized protein</fullName>
    </submittedName>
</protein>
<name>A0A0A9A1M0_ARUDO</name>